<dbReference type="GO" id="GO:0012505">
    <property type="term" value="C:endomembrane system"/>
    <property type="evidence" value="ECO:0007669"/>
    <property type="project" value="UniProtKB-SubCell"/>
</dbReference>
<dbReference type="PANTHER" id="PTHR11753">
    <property type="entry name" value="ADAPTOR COMPLEXES SMALL SUBUNIT FAMILY"/>
    <property type="match status" value="1"/>
</dbReference>
<keyword evidence="9" id="KW-1185">Reference proteome</keyword>
<dbReference type="InterPro" id="IPR022775">
    <property type="entry name" value="AP_mu_sigma_su"/>
</dbReference>
<dbReference type="Proteomes" id="UP001311799">
    <property type="component" value="Unassembled WGS sequence"/>
</dbReference>
<gene>
    <name evidence="8" type="ORF">RS030_263656</name>
</gene>
<dbReference type="FunFam" id="3.30.450.60:FF:000010">
    <property type="entry name" value="AP complex subunit sigma"/>
    <property type="match status" value="1"/>
</dbReference>
<organism evidence="8 9">
    <name type="scientific">Cryptosporidium xiaoi</name>
    <dbReference type="NCBI Taxonomy" id="659607"/>
    <lineage>
        <taxon>Eukaryota</taxon>
        <taxon>Sar</taxon>
        <taxon>Alveolata</taxon>
        <taxon>Apicomplexa</taxon>
        <taxon>Conoidasida</taxon>
        <taxon>Coccidia</taxon>
        <taxon>Eucoccidiorida</taxon>
        <taxon>Eimeriorina</taxon>
        <taxon>Cryptosporidiidae</taxon>
        <taxon>Cryptosporidium</taxon>
    </lineage>
</organism>
<evidence type="ECO:0000256" key="1">
    <source>
        <dbReference type="ARBA" id="ARBA00004308"/>
    </source>
</evidence>
<evidence type="ECO:0000256" key="5">
    <source>
        <dbReference type="ARBA" id="ARBA00023136"/>
    </source>
</evidence>
<dbReference type="InterPro" id="IPR016635">
    <property type="entry name" value="AP_complex_ssu"/>
</dbReference>
<dbReference type="GO" id="GO:0006886">
    <property type="term" value="P:intracellular protein transport"/>
    <property type="evidence" value="ECO:0007669"/>
    <property type="project" value="UniProtKB-UniRule"/>
</dbReference>
<evidence type="ECO:0000256" key="6">
    <source>
        <dbReference type="PIRNR" id="PIRNR015588"/>
    </source>
</evidence>
<feature type="domain" description="AP complex mu/sigma subunit" evidence="7">
    <location>
        <begin position="1"/>
        <end position="141"/>
    </location>
</feature>
<dbReference type="InterPro" id="IPR011012">
    <property type="entry name" value="Longin-like_dom_sf"/>
</dbReference>
<dbReference type="PIRSF" id="PIRSF015588">
    <property type="entry name" value="AP_complex_sigma"/>
    <property type="match status" value="1"/>
</dbReference>
<dbReference type="AlphaFoldDB" id="A0AAV9XY02"/>
<proteinExistence type="inferred from homology"/>
<evidence type="ECO:0000256" key="4">
    <source>
        <dbReference type="ARBA" id="ARBA00022927"/>
    </source>
</evidence>
<comment type="caution">
    <text evidence="8">The sequence shown here is derived from an EMBL/GenBank/DDBJ whole genome shotgun (WGS) entry which is preliminary data.</text>
</comment>
<evidence type="ECO:0000259" key="7">
    <source>
        <dbReference type="Pfam" id="PF01217"/>
    </source>
</evidence>
<protein>
    <recommendedName>
        <fullName evidence="6">AP complex subunit sigma</fullName>
    </recommendedName>
</protein>
<dbReference type="InterPro" id="IPR000804">
    <property type="entry name" value="Clathrin_sm-chain_CS"/>
</dbReference>
<keyword evidence="4 6" id="KW-0653">Protein transport</keyword>
<keyword evidence="3 6" id="KW-0813">Transport</keyword>
<dbReference type="EMBL" id="JAWDEY010000018">
    <property type="protein sequence ID" value="KAK6588979.1"/>
    <property type="molecule type" value="Genomic_DNA"/>
</dbReference>
<dbReference type="Gene3D" id="3.30.450.60">
    <property type="match status" value="1"/>
</dbReference>
<evidence type="ECO:0000313" key="8">
    <source>
        <dbReference type="EMBL" id="KAK6588979.1"/>
    </source>
</evidence>
<dbReference type="GO" id="GO:0016192">
    <property type="term" value="P:vesicle-mediated transport"/>
    <property type="evidence" value="ECO:0007669"/>
    <property type="project" value="InterPro"/>
</dbReference>
<dbReference type="Pfam" id="PF01217">
    <property type="entry name" value="Clat_adaptor_s"/>
    <property type="match status" value="1"/>
</dbReference>
<comment type="similarity">
    <text evidence="2 6">Belongs to the adaptor complexes small subunit family.</text>
</comment>
<dbReference type="GO" id="GO:0030117">
    <property type="term" value="C:membrane coat"/>
    <property type="evidence" value="ECO:0007669"/>
    <property type="project" value="InterPro"/>
</dbReference>
<reference evidence="8 9" key="1">
    <citation type="submission" date="2023-10" db="EMBL/GenBank/DDBJ databases">
        <title>Comparative genomics analysis reveals potential genetic determinants of host preference in Cryptosporidium xiaoi.</title>
        <authorList>
            <person name="Xiao L."/>
            <person name="Li J."/>
        </authorList>
    </citation>
    <scope>NUCLEOTIDE SEQUENCE [LARGE SCALE GENOMIC DNA]</scope>
    <source>
        <strain evidence="8 9">52996</strain>
    </source>
</reference>
<name>A0AAV9XY02_9CRYT</name>
<comment type="subcellular location">
    <subcellularLocation>
        <location evidence="1">Endomembrane system</location>
    </subcellularLocation>
</comment>
<accession>A0AAV9XY02</accession>
<keyword evidence="5 6" id="KW-0472">Membrane</keyword>
<dbReference type="PROSITE" id="PS00989">
    <property type="entry name" value="CLAT_ADAPTOR_S"/>
    <property type="match status" value="1"/>
</dbReference>
<evidence type="ECO:0000313" key="9">
    <source>
        <dbReference type="Proteomes" id="UP001311799"/>
    </source>
</evidence>
<evidence type="ECO:0000256" key="2">
    <source>
        <dbReference type="ARBA" id="ARBA00006972"/>
    </source>
</evidence>
<evidence type="ECO:0000256" key="3">
    <source>
        <dbReference type="ARBA" id="ARBA00022448"/>
    </source>
</evidence>
<dbReference type="SUPFAM" id="SSF64356">
    <property type="entry name" value="SNARE-like"/>
    <property type="match status" value="1"/>
</dbReference>
<sequence length="159" mass="18766">MLKFLLLVNKQGQIRLSKYYQEVTREERVVFEGQLIRKCLLRGENQCPFMEFNGNKVIYRRYASLYFIMGLDISEKNELAYLELIHFIVETLDKYFENVCELDIMFNLDKTHIIIEDIIMCGSVSETSKSNILEHMYLLEKTSLNSNDDINSMILSVKK</sequence>